<feature type="transmembrane region" description="Helical" evidence="12">
    <location>
        <begin position="106"/>
        <end position="139"/>
    </location>
</feature>
<dbReference type="InterPro" id="IPR018113">
    <property type="entry name" value="PTrfase_EIIB_Cys"/>
</dbReference>
<dbReference type="PANTHER" id="PTHR30175">
    <property type="entry name" value="PHOSPHOTRANSFERASE SYSTEM TRANSPORT PROTEIN"/>
    <property type="match status" value="1"/>
</dbReference>
<feature type="transmembrane region" description="Helical" evidence="12">
    <location>
        <begin position="176"/>
        <end position="195"/>
    </location>
</feature>
<proteinExistence type="predicted"/>
<keyword evidence="4" id="KW-0762">Sugar transport</keyword>
<feature type="domain" description="PTS EIIB type-1" evidence="14">
    <location>
        <begin position="4"/>
        <end position="86"/>
    </location>
</feature>
<feature type="transmembrane region" description="Helical" evidence="12">
    <location>
        <begin position="273"/>
        <end position="303"/>
    </location>
</feature>
<evidence type="ECO:0000256" key="4">
    <source>
        <dbReference type="ARBA" id="ARBA00022597"/>
    </source>
</evidence>
<evidence type="ECO:0000259" key="13">
    <source>
        <dbReference type="PROSITE" id="PS51093"/>
    </source>
</evidence>
<dbReference type="Gene3D" id="2.70.70.10">
    <property type="entry name" value="Glucose Permease (Domain IIA)"/>
    <property type="match status" value="1"/>
</dbReference>
<dbReference type="PROSITE" id="PS51103">
    <property type="entry name" value="PTS_EIIC_TYPE_1"/>
    <property type="match status" value="1"/>
</dbReference>
<comment type="subcellular location">
    <subcellularLocation>
        <location evidence="1">Cell membrane</location>
        <topology evidence="1">Multi-pass membrane protein</topology>
    </subcellularLocation>
</comment>
<dbReference type="PANTHER" id="PTHR30175:SF1">
    <property type="entry name" value="PTS SYSTEM ARBUTIN-, CELLOBIOSE-, AND SALICIN-SPECIFIC EIIBC COMPONENT-RELATED"/>
    <property type="match status" value="1"/>
</dbReference>
<evidence type="ECO:0000256" key="9">
    <source>
        <dbReference type="ARBA" id="ARBA00022989"/>
    </source>
</evidence>
<keyword evidence="2" id="KW-0813">Transport</keyword>
<evidence type="ECO:0000256" key="3">
    <source>
        <dbReference type="ARBA" id="ARBA00022475"/>
    </source>
</evidence>
<name>A0ABZ3BB07_9ENTR</name>
<keyword evidence="6" id="KW-0598">Phosphotransferase system</keyword>
<dbReference type="PROSITE" id="PS00371">
    <property type="entry name" value="PTS_EIIA_TYPE_1_HIS"/>
    <property type="match status" value="1"/>
</dbReference>
<feature type="transmembrane region" description="Helical" evidence="12">
    <location>
        <begin position="145"/>
        <end position="164"/>
    </location>
</feature>
<dbReference type="PROSITE" id="PS01035">
    <property type="entry name" value="PTS_EIIB_TYPE_1_CYS"/>
    <property type="match status" value="1"/>
</dbReference>
<feature type="transmembrane region" description="Helical" evidence="12">
    <location>
        <begin position="215"/>
        <end position="234"/>
    </location>
</feature>
<feature type="domain" description="PTS EIIA type-1" evidence="13">
    <location>
        <begin position="499"/>
        <end position="603"/>
    </location>
</feature>
<feature type="domain" description="PTS EIIC type-1" evidence="15">
    <location>
        <begin position="107"/>
        <end position="456"/>
    </location>
</feature>
<dbReference type="InterPro" id="IPR036878">
    <property type="entry name" value="Glu_permease_IIB"/>
</dbReference>
<feature type="transmembrane region" description="Helical" evidence="12">
    <location>
        <begin position="324"/>
        <end position="343"/>
    </location>
</feature>
<dbReference type="GO" id="GO:0016740">
    <property type="term" value="F:transferase activity"/>
    <property type="evidence" value="ECO:0007669"/>
    <property type="project" value="UniProtKB-KW"/>
</dbReference>
<dbReference type="InterPro" id="IPR001996">
    <property type="entry name" value="PTS_IIB_1"/>
</dbReference>
<keyword evidence="9 12" id="KW-1133">Transmembrane helix</keyword>
<evidence type="ECO:0000256" key="11">
    <source>
        <dbReference type="PROSITE-ProRule" id="PRU00421"/>
    </source>
</evidence>
<evidence type="ECO:0000256" key="5">
    <source>
        <dbReference type="ARBA" id="ARBA00022679"/>
    </source>
</evidence>
<feature type="active site" description="Phosphocysteine intermediate; for EIIB activity" evidence="11">
    <location>
        <position position="26"/>
    </location>
</feature>
<evidence type="ECO:0000313" key="16">
    <source>
        <dbReference type="EMBL" id="WZW00512.1"/>
    </source>
</evidence>
<keyword evidence="10 12" id="KW-0472">Membrane</keyword>
<feature type="transmembrane region" description="Helical" evidence="12">
    <location>
        <begin position="422"/>
        <end position="446"/>
    </location>
</feature>
<feature type="transmembrane region" description="Helical" evidence="12">
    <location>
        <begin position="246"/>
        <end position="267"/>
    </location>
</feature>
<dbReference type="InterPro" id="IPR001127">
    <property type="entry name" value="PTS_EIIA_1_perm"/>
</dbReference>
<dbReference type="PROSITE" id="PS51098">
    <property type="entry name" value="PTS_EIIB_TYPE_1"/>
    <property type="match status" value="1"/>
</dbReference>
<dbReference type="Pfam" id="PF02378">
    <property type="entry name" value="PTS_EIIC"/>
    <property type="match status" value="1"/>
</dbReference>
<dbReference type="InterPro" id="IPR013013">
    <property type="entry name" value="PTS_EIIC_1"/>
</dbReference>
<dbReference type="EC" id="2.7.1.-" evidence="16"/>
<evidence type="ECO:0000256" key="12">
    <source>
        <dbReference type="SAM" id="Phobius"/>
    </source>
</evidence>
<dbReference type="InterPro" id="IPR003352">
    <property type="entry name" value="PTS_EIIC"/>
</dbReference>
<dbReference type="InterPro" id="IPR011055">
    <property type="entry name" value="Dup_hybrid_motif"/>
</dbReference>
<dbReference type="NCBIfam" id="TIGR01995">
    <property type="entry name" value="PTS-II-ABC-beta"/>
    <property type="match status" value="1"/>
</dbReference>
<gene>
    <name evidence="16" type="ORF">AAEY27_16145</name>
</gene>
<dbReference type="Pfam" id="PF00358">
    <property type="entry name" value="PTS_EIIA_1"/>
    <property type="match status" value="1"/>
</dbReference>
<dbReference type="Gene3D" id="3.30.1360.60">
    <property type="entry name" value="Glucose permease domain IIB"/>
    <property type="match status" value="1"/>
</dbReference>
<evidence type="ECO:0000313" key="17">
    <source>
        <dbReference type="Proteomes" id="UP001466893"/>
    </source>
</evidence>
<dbReference type="Pfam" id="PF00367">
    <property type="entry name" value="PTS_EIIB"/>
    <property type="match status" value="1"/>
</dbReference>
<dbReference type="InterPro" id="IPR011297">
    <property type="entry name" value="PTS_IIABC_b_glu"/>
</dbReference>
<dbReference type="NCBIfam" id="TIGR00830">
    <property type="entry name" value="PTBA"/>
    <property type="match status" value="1"/>
</dbReference>
<dbReference type="SUPFAM" id="SSF51261">
    <property type="entry name" value="Duplicated hybrid motif"/>
    <property type="match status" value="1"/>
</dbReference>
<protein>
    <submittedName>
        <fullName evidence="16">Beta-glucoside-specific PTS transporter subunit IIABC</fullName>
        <ecNumber evidence="16">2.7.1.-</ecNumber>
    </submittedName>
</protein>
<dbReference type="PROSITE" id="PS51093">
    <property type="entry name" value="PTS_EIIA_TYPE_1"/>
    <property type="match status" value="1"/>
</dbReference>
<evidence type="ECO:0000259" key="15">
    <source>
        <dbReference type="PROSITE" id="PS51103"/>
    </source>
</evidence>
<dbReference type="EMBL" id="CP151800">
    <property type="protein sequence ID" value="WZW00512.1"/>
    <property type="molecule type" value="Genomic_DNA"/>
</dbReference>
<evidence type="ECO:0000256" key="10">
    <source>
        <dbReference type="ARBA" id="ARBA00023136"/>
    </source>
</evidence>
<keyword evidence="17" id="KW-1185">Reference proteome</keyword>
<keyword evidence="7 12" id="KW-0812">Transmembrane</keyword>
<evidence type="ECO:0000256" key="6">
    <source>
        <dbReference type="ARBA" id="ARBA00022683"/>
    </source>
</evidence>
<sequence>MNCNVLAANILRLVGGESNVAAVVHCATRLRFKIVDSSKVKLAELAALDGVITVVNGPEQLQVVVGNRITRVYRAFGVISGLLDDGKTVPAQPQPIDSNSFAGRCIALVMAIFSPLLGAMAAAGVLKGLLAMMIAAGWLNSTLSTAIILHAASDSVFYFLPILLAMTCARNFNTNLYVAVAVAGVLVYPTIVGLFESGQRVTLFGLPVVVMKYTGSVLPIIFSVWLMSFIEQWLSGRIHEHVRDLVTPFILLTLMVPLTLLVIGPLGGGISQFVAWLLATLYNVSPIIASALMAAAWPMLILFGLHWGSVPVFLNDISVMGQSFLKAAAAPSIFALSGALLAVRLRTGNKKLKSLASNALIASLFGITEPGIYGVTLRLKKPFICAVIAAAFGGGVVGYAKSSAISIGIPGLLTLPVFYGEGFFGFIMGCTFAFIFSLALTLSVGFDERTMPPLPTLRVYEENNAPERKRAMPKPVSDTSEPIISPISGELIPLCEVNDDVFSTGIVGPGFAIIPDEGRVYSPVDGYIASTIASGHAIGISSKAGAEILIHVGINTVHLEGNYFAVQVKEGDEVKQGQLLLTFDLAGIQASGYDPVTPVIITNSETWRALQVSEKPRSRSGDPMVALTL</sequence>
<evidence type="ECO:0000256" key="2">
    <source>
        <dbReference type="ARBA" id="ARBA00022448"/>
    </source>
</evidence>
<keyword evidence="8" id="KW-0418">Kinase</keyword>
<evidence type="ECO:0000256" key="1">
    <source>
        <dbReference type="ARBA" id="ARBA00004651"/>
    </source>
</evidence>
<feature type="transmembrane region" description="Helical" evidence="12">
    <location>
        <begin position="355"/>
        <end position="376"/>
    </location>
</feature>
<reference evidence="16 17" key="1">
    <citation type="submission" date="2024-04" db="EMBL/GenBank/DDBJ databases">
        <title>Kosakonia calanthae sp. nov., a halophilic bacterium isolated from leaves of Calanthe tiplacata.</title>
        <authorList>
            <person name="Wu P."/>
        </authorList>
    </citation>
    <scope>NUCLEOTIDE SEQUENCE [LARGE SCALE GENOMIC DNA]</scope>
    <source>
        <strain evidence="16 17">BYX6</strain>
    </source>
</reference>
<dbReference type="CDD" id="cd00212">
    <property type="entry name" value="PTS_IIB_glc"/>
    <property type="match status" value="1"/>
</dbReference>
<evidence type="ECO:0000256" key="7">
    <source>
        <dbReference type="ARBA" id="ARBA00022692"/>
    </source>
</evidence>
<accession>A0ABZ3BB07</accession>
<evidence type="ECO:0000256" key="8">
    <source>
        <dbReference type="ARBA" id="ARBA00022777"/>
    </source>
</evidence>
<dbReference type="RefSeq" id="WP_342325605.1">
    <property type="nucleotide sequence ID" value="NZ_CP151800.1"/>
</dbReference>
<evidence type="ECO:0000259" key="14">
    <source>
        <dbReference type="PROSITE" id="PS51098"/>
    </source>
</evidence>
<organism evidence="16 17">
    <name type="scientific">Kosakonia calanthes</name>
    <dbReference type="NCBI Taxonomy" id="3139408"/>
    <lineage>
        <taxon>Bacteria</taxon>
        <taxon>Pseudomonadati</taxon>
        <taxon>Pseudomonadota</taxon>
        <taxon>Gammaproteobacteria</taxon>
        <taxon>Enterobacterales</taxon>
        <taxon>Enterobacteriaceae</taxon>
        <taxon>Kosakonia</taxon>
    </lineage>
</organism>
<dbReference type="InterPro" id="IPR050558">
    <property type="entry name" value="PTS_Sugar-Specific_Components"/>
</dbReference>
<feature type="transmembrane region" description="Helical" evidence="12">
    <location>
        <begin position="383"/>
        <end position="402"/>
    </location>
</feature>
<dbReference type="Proteomes" id="UP001466893">
    <property type="component" value="Chromosome"/>
</dbReference>
<keyword evidence="3" id="KW-1003">Cell membrane</keyword>
<keyword evidence="5 16" id="KW-0808">Transferase</keyword>
<dbReference type="SUPFAM" id="SSF55604">
    <property type="entry name" value="Glucose permease domain IIB"/>
    <property type="match status" value="1"/>
</dbReference>